<accession>A0A8J1T9Q5</accession>
<evidence type="ECO:0000313" key="1">
    <source>
        <dbReference type="EMBL" id="CAH1800279.1"/>
    </source>
</evidence>
<sequence length="298" mass="33169">MNAMCHFGGLLVVLSLVWQSRAARYEHMRLFKWREFEVDGIFETNGDKSYVESLNDAIDEVNPFLNDAIRKLDHWIAVNEKVENIQYYLEEGLKHFDTIGKIENAIRLVMKGRLSAVEPNLAWSYGMCLYGVCSSNVNFQVKFVSGNGLRVAATVDRAFMFSYIPIKVSASGSLTIGEKYKLKAGPLDFRIPLIRTYVRAYASLGHDGVVVDGEMEVFGGGLARGGFRGSIDNTGLKVSGRFEALGTGLEVDAQASWTDGLEAKVSLTIPMIGTFDLSLRIPNPFSWLWSGSSHRYLN</sequence>
<proteinExistence type="predicted"/>
<dbReference type="AlphaFoldDB" id="A0A8J1T9Q5"/>
<protein>
    <submittedName>
        <fullName evidence="1">Uncharacterized protein</fullName>
    </submittedName>
</protein>
<gene>
    <name evidence="1" type="ORF">OFUS_LOCUS24191</name>
</gene>
<dbReference type="EMBL" id="CAIIXF020000011">
    <property type="protein sequence ID" value="CAH1800279.1"/>
    <property type="molecule type" value="Genomic_DNA"/>
</dbReference>
<reference evidence="1" key="1">
    <citation type="submission" date="2022-03" db="EMBL/GenBank/DDBJ databases">
        <authorList>
            <person name="Martin C."/>
        </authorList>
    </citation>
    <scope>NUCLEOTIDE SEQUENCE</scope>
</reference>
<name>A0A8J1T9Q5_OWEFU</name>
<comment type="caution">
    <text evidence="1">The sequence shown here is derived from an EMBL/GenBank/DDBJ whole genome shotgun (WGS) entry which is preliminary data.</text>
</comment>
<organism evidence="1 2">
    <name type="scientific">Owenia fusiformis</name>
    <name type="common">Polychaete worm</name>
    <dbReference type="NCBI Taxonomy" id="6347"/>
    <lineage>
        <taxon>Eukaryota</taxon>
        <taxon>Metazoa</taxon>
        <taxon>Spiralia</taxon>
        <taxon>Lophotrochozoa</taxon>
        <taxon>Annelida</taxon>
        <taxon>Polychaeta</taxon>
        <taxon>Sedentaria</taxon>
        <taxon>Canalipalpata</taxon>
        <taxon>Sabellida</taxon>
        <taxon>Oweniida</taxon>
        <taxon>Oweniidae</taxon>
        <taxon>Owenia</taxon>
    </lineage>
</organism>
<evidence type="ECO:0000313" key="2">
    <source>
        <dbReference type="Proteomes" id="UP000749559"/>
    </source>
</evidence>
<dbReference type="Proteomes" id="UP000749559">
    <property type="component" value="Unassembled WGS sequence"/>
</dbReference>
<keyword evidence="2" id="KW-1185">Reference proteome</keyword>